<dbReference type="Proteomes" id="UP000620559">
    <property type="component" value="Unassembled WGS sequence"/>
</dbReference>
<keyword evidence="2" id="KW-1185">Reference proteome</keyword>
<protein>
    <submittedName>
        <fullName evidence="1">Uncharacterized protein</fullName>
    </submittedName>
</protein>
<comment type="caution">
    <text evidence="1">The sequence shown here is derived from an EMBL/GenBank/DDBJ whole genome shotgun (WGS) entry which is preliminary data.</text>
</comment>
<dbReference type="AlphaFoldDB" id="A0A8J7FCK4"/>
<organism evidence="1 2">
    <name type="scientific">Plectonema cf. radiosum LEGE 06105</name>
    <dbReference type="NCBI Taxonomy" id="945769"/>
    <lineage>
        <taxon>Bacteria</taxon>
        <taxon>Bacillati</taxon>
        <taxon>Cyanobacteriota</taxon>
        <taxon>Cyanophyceae</taxon>
        <taxon>Oscillatoriophycideae</taxon>
        <taxon>Oscillatoriales</taxon>
        <taxon>Microcoleaceae</taxon>
        <taxon>Plectonema</taxon>
    </lineage>
</organism>
<dbReference type="RefSeq" id="WP_193920880.1">
    <property type="nucleotide sequence ID" value="NZ_JADEWL010000040.1"/>
</dbReference>
<name>A0A8J7FCK4_9CYAN</name>
<reference evidence="1" key="1">
    <citation type="submission" date="2020-10" db="EMBL/GenBank/DDBJ databases">
        <authorList>
            <person name="Castelo-Branco R."/>
            <person name="Eusebio N."/>
            <person name="Adriana R."/>
            <person name="Vieira A."/>
            <person name="Brugerolle De Fraissinette N."/>
            <person name="Rezende De Castro R."/>
            <person name="Schneider M.P."/>
            <person name="Vasconcelos V."/>
            <person name="Leao P.N."/>
        </authorList>
    </citation>
    <scope>NUCLEOTIDE SEQUENCE</scope>
    <source>
        <strain evidence="1">LEGE 06105</strain>
    </source>
</reference>
<evidence type="ECO:0000313" key="2">
    <source>
        <dbReference type="Proteomes" id="UP000620559"/>
    </source>
</evidence>
<dbReference type="EMBL" id="JADEWL010000040">
    <property type="protein sequence ID" value="MBE9213728.1"/>
    <property type="molecule type" value="Genomic_DNA"/>
</dbReference>
<accession>A0A8J7FCK4</accession>
<evidence type="ECO:0000313" key="1">
    <source>
        <dbReference type="EMBL" id="MBE9213728.1"/>
    </source>
</evidence>
<proteinExistence type="predicted"/>
<sequence length="91" mass="10202">MNKPIRYYTNLDRGESGLLDGMVDKYGQRLEEISLKEKLFLVSNIAKDLGELAPGIIRDEIYVLAIHVSGSLKSHDQEGLLEALIAQIRSM</sequence>
<gene>
    <name evidence="1" type="ORF">IQ247_13810</name>
</gene>